<dbReference type="Proteomes" id="UP000053789">
    <property type="component" value="Unassembled WGS sequence"/>
</dbReference>
<dbReference type="Pfam" id="PF16499">
    <property type="entry name" value="Melibiase_2"/>
    <property type="match status" value="1"/>
</dbReference>
<feature type="chain" id="PRO_5002260016" description="Alpha-galactosidase" evidence="14">
    <location>
        <begin position="18"/>
        <end position="988"/>
    </location>
</feature>
<reference evidence="17" key="1">
    <citation type="submission" date="2015-01" db="EMBL/GenBank/DDBJ databases">
        <title>The Genome Sequence of Cladophialophora bantiana CBS 173.52.</title>
        <authorList>
            <consortium name="The Broad Institute Genomics Platform"/>
            <person name="Cuomo C."/>
            <person name="de Hoog S."/>
            <person name="Gorbushina A."/>
            <person name="Stielow B."/>
            <person name="Teixiera M."/>
            <person name="Abouelleil A."/>
            <person name="Chapman S.B."/>
            <person name="Priest M."/>
            <person name="Young S.K."/>
            <person name="Wortman J."/>
            <person name="Nusbaum C."/>
            <person name="Birren B."/>
        </authorList>
    </citation>
    <scope>NUCLEOTIDE SEQUENCE [LARGE SCALE GENOMIC DNA]</scope>
    <source>
        <strain evidence="17">CBS 173.52</strain>
    </source>
</reference>
<dbReference type="GO" id="GO:0004557">
    <property type="term" value="F:alpha-galactosidase activity"/>
    <property type="evidence" value="ECO:0007669"/>
    <property type="project" value="UniProtKB-EC"/>
</dbReference>
<evidence type="ECO:0000256" key="8">
    <source>
        <dbReference type="ARBA" id="ARBA00022801"/>
    </source>
</evidence>
<dbReference type="CDD" id="cd14792">
    <property type="entry name" value="GH27"/>
    <property type="match status" value="1"/>
</dbReference>
<evidence type="ECO:0000256" key="12">
    <source>
        <dbReference type="ARBA" id="ARBA00023295"/>
    </source>
</evidence>
<keyword evidence="12 13" id="KW-0326">Glycosidase</keyword>
<dbReference type="CDD" id="cd12148">
    <property type="entry name" value="fungal_TF_MHR"/>
    <property type="match status" value="1"/>
</dbReference>
<dbReference type="SUPFAM" id="SSF51445">
    <property type="entry name" value="(Trans)glycosidases"/>
    <property type="match status" value="1"/>
</dbReference>
<evidence type="ECO:0000256" key="14">
    <source>
        <dbReference type="SAM" id="SignalP"/>
    </source>
</evidence>
<evidence type="ECO:0000256" key="13">
    <source>
        <dbReference type="RuleBase" id="RU361168"/>
    </source>
</evidence>
<evidence type="ECO:0000259" key="16">
    <source>
        <dbReference type="Pfam" id="PF17801"/>
    </source>
</evidence>
<evidence type="ECO:0000256" key="3">
    <source>
        <dbReference type="ARBA" id="ARBA00004613"/>
    </source>
</evidence>
<feature type="signal peptide" evidence="14">
    <location>
        <begin position="1"/>
        <end position="17"/>
    </location>
</feature>
<dbReference type="GO" id="GO:0005576">
    <property type="term" value="C:extracellular region"/>
    <property type="evidence" value="ECO:0007669"/>
    <property type="project" value="UniProtKB-SubCell"/>
</dbReference>
<dbReference type="GO" id="GO:0005995">
    <property type="term" value="P:melibiose catabolic process"/>
    <property type="evidence" value="ECO:0007669"/>
    <property type="project" value="UniProtKB-ARBA"/>
</dbReference>
<dbReference type="OrthoDB" id="5795902at2759"/>
<evidence type="ECO:0000256" key="6">
    <source>
        <dbReference type="ARBA" id="ARBA00022525"/>
    </source>
</evidence>
<keyword evidence="10" id="KW-0325">Glycoprotein</keyword>
<evidence type="ECO:0000256" key="9">
    <source>
        <dbReference type="ARBA" id="ARBA00023157"/>
    </source>
</evidence>
<dbReference type="InterPro" id="IPR017853">
    <property type="entry name" value="GH"/>
</dbReference>
<name>A0A0D2HXV8_CLAB1</name>
<keyword evidence="11" id="KW-0539">Nucleus</keyword>
<dbReference type="EMBL" id="KN846983">
    <property type="protein sequence ID" value="KIW95775.1"/>
    <property type="molecule type" value="Genomic_DNA"/>
</dbReference>
<dbReference type="Gene3D" id="2.60.40.1180">
    <property type="entry name" value="Golgi alpha-mannosidase II"/>
    <property type="match status" value="1"/>
</dbReference>
<comment type="function">
    <text evidence="2">Hydrolyzes a variety of simple alpha-D-galactoside as well as more complex molecules such as oligosaccharides and polysaccharides.</text>
</comment>
<accession>A0A0D2HXV8</accession>
<dbReference type="Pfam" id="PF04082">
    <property type="entry name" value="Fungal_trans"/>
    <property type="match status" value="1"/>
</dbReference>
<dbReference type="InterPro" id="IPR006215">
    <property type="entry name" value="Glyco_hydro_melibiase"/>
</dbReference>
<dbReference type="PANTHER" id="PTHR11452">
    <property type="entry name" value="ALPHA-GALACTOSIDASE/ALPHA-N-ACETYLGALACTOSAMINIDASE"/>
    <property type="match status" value="1"/>
</dbReference>
<keyword evidence="7 14" id="KW-0732">Signal</keyword>
<dbReference type="InterPro" id="IPR000111">
    <property type="entry name" value="Glyco_hydro_27/36_CS"/>
</dbReference>
<evidence type="ECO:0000256" key="1">
    <source>
        <dbReference type="ARBA" id="ARBA00001255"/>
    </source>
</evidence>
<dbReference type="InterPro" id="IPR002241">
    <property type="entry name" value="Glyco_hydro_27"/>
</dbReference>
<feature type="domain" description="Xylanolytic transcriptional activator regulatory" evidence="15">
    <location>
        <begin position="550"/>
        <end position="786"/>
    </location>
</feature>
<organism evidence="17 18">
    <name type="scientific">Cladophialophora bantiana (strain ATCC 10958 / CBS 173.52 / CDC B-1940 / NIH 8579)</name>
    <name type="common">Xylohypha bantiana</name>
    <dbReference type="NCBI Taxonomy" id="1442370"/>
    <lineage>
        <taxon>Eukaryota</taxon>
        <taxon>Fungi</taxon>
        <taxon>Dikarya</taxon>
        <taxon>Ascomycota</taxon>
        <taxon>Pezizomycotina</taxon>
        <taxon>Eurotiomycetes</taxon>
        <taxon>Chaetothyriomycetidae</taxon>
        <taxon>Chaetothyriales</taxon>
        <taxon>Herpotrichiellaceae</taxon>
        <taxon>Cladophialophora</taxon>
    </lineage>
</organism>
<evidence type="ECO:0000256" key="11">
    <source>
        <dbReference type="ARBA" id="ARBA00023242"/>
    </source>
</evidence>
<gene>
    <name evidence="17" type="ORF">Z519_02839</name>
</gene>
<comment type="catalytic activity">
    <reaction evidence="1 13">
        <text>Hydrolysis of terminal, non-reducing alpha-D-galactose residues in alpha-D-galactosides, including galactose oligosaccharides, galactomannans and galactolipids.</text>
        <dbReference type="EC" id="3.2.1.22"/>
    </reaction>
</comment>
<dbReference type="PRINTS" id="PR00748">
    <property type="entry name" value="MELIBIASE"/>
</dbReference>
<dbReference type="GO" id="GO:0003677">
    <property type="term" value="F:DNA binding"/>
    <property type="evidence" value="ECO:0007669"/>
    <property type="project" value="InterPro"/>
</dbReference>
<dbReference type="PRINTS" id="PR00740">
    <property type="entry name" value="GLHYDRLASE27"/>
</dbReference>
<comment type="subcellular location">
    <subcellularLocation>
        <location evidence="3">Secreted</location>
    </subcellularLocation>
</comment>
<dbReference type="VEuPathDB" id="FungiDB:Z519_02839"/>
<keyword evidence="9 13" id="KW-1015">Disulfide bond</keyword>
<dbReference type="FunFam" id="3.20.20.70:FF:000202">
    <property type="entry name" value="Alpha-galactosidase"/>
    <property type="match status" value="1"/>
</dbReference>
<dbReference type="EC" id="3.2.1.22" evidence="5 13"/>
<evidence type="ECO:0000256" key="10">
    <source>
        <dbReference type="ARBA" id="ARBA00023180"/>
    </source>
</evidence>
<evidence type="ECO:0000256" key="5">
    <source>
        <dbReference type="ARBA" id="ARBA00012755"/>
    </source>
</evidence>
<evidence type="ECO:0000313" key="17">
    <source>
        <dbReference type="EMBL" id="KIW95775.1"/>
    </source>
</evidence>
<feature type="domain" description="Alpha galactosidase C-terminal" evidence="16">
    <location>
        <begin position="337"/>
        <end position="403"/>
    </location>
</feature>
<protein>
    <recommendedName>
        <fullName evidence="5 13">Alpha-galactosidase</fullName>
        <ecNumber evidence="5 13">3.2.1.22</ecNumber>
    </recommendedName>
    <alternativeName>
        <fullName evidence="13">Melibiase</fullName>
    </alternativeName>
</protein>
<keyword evidence="18" id="KW-1185">Reference proteome</keyword>
<dbReference type="InterPro" id="IPR013780">
    <property type="entry name" value="Glyco_hydro_b"/>
</dbReference>
<evidence type="ECO:0000259" key="15">
    <source>
        <dbReference type="Pfam" id="PF04082"/>
    </source>
</evidence>
<keyword evidence="6" id="KW-0964">Secreted</keyword>
<keyword evidence="8 13" id="KW-0378">Hydrolase</keyword>
<dbReference type="AlphaFoldDB" id="A0A0D2HXV8"/>
<proteinExistence type="inferred from homology"/>
<dbReference type="InterPro" id="IPR013785">
    <property type="entry name" value="Aldolase_TIM"/>
</dbReference>
<dbReference type="GeneID" id="27695767"/>
<dbReference type="SUPFAM" id="SSF51011">
    <property type="entry name" value="Glycosyl hydrolase domain"/>
    <property type="match status" value="1"/>
</dbReference>
<dbReference type="HOGENOM" id="CLU_302061_0_0_1"/>
<dbReference type="GO" id="GO:0006351">
    <property type="term" value="P:DNA-templated transcription"/>
    <property type="evidence" value="ECO:0007669"/>
    <property type="project" value="InterPro"/>
</dbReference>
<dbReference type="PROSITE" id="PS00512">
    <property type="entry name" value="ALPHA_GALACTOSIDASE"/>
    <property type="match status" value="1"/>
</dbReference>
<evidence type="ECO:0000256" key="7">
    <source>
        <dbReference type="ARBA" id="ARBA00022729"/>
    </source>
</evidence>
<dbReference type="RefSeq" id="XP_016622444.1">
    <property type="nucleotide sequence ID" value="XM_016760594.1"/>
</dbReference>
<dbReference type="GO" id="GO:0008270">
    <property type="term" value="F:zinc ion binding"/>
    <property type="evidence" value="ECO:0007669"/>
    <property type="project" value="InterPro"/>
</dbReference>
<comment type="similarity">
    <text evidence="4 13">Belongs to the glycosyl hydrolase 27 family.</text>
</comment>
<evidence type="ECO:0000313" key="18">
    <source>
        <dbReference type="Proteomes" id="UP000053789"/>
    </source>
</evidence>
<sequence length="988" mass="111659">MMLLLLAHTLLATSVNAVNNGLARTPQMGWNNWNSLGCDVSQSLLIDTSKVLLDSGLKDVGYQYVVLDDCWSDGRDAAGYLRHDAKKFPNGMKWVANELHDMGLLFGMYSSAGEMTCARYEGSLDNEEKDAEIWASWDVDYLKYDNCYHRGRFGYPEISFNRYNTMAKALNATGRPILYSLCSWGEDYVHTWGMSIANSWRVSGDIYDHFNRPDALCACDDPRDPHCVAPGTHCSVMNIINKVAPYVDRGQFGGWNDLDMLEVGQGGMTDEEYKAHFSMWAALKSPLLIGTDIRELSPKTLTILNNPAVIAVSQDPLGRSVAQIFRDQLVKKDKYGQGEIQIWSGPLWLHDQVVIFLNAADEDLEMTTTLNEIFLHEGPEGSAPQTKEEFDVYDLWANRMEDSTAEQILSGKPQYKSSWYNSTRTPYKEGLAKADPRLLGKRVGSIGPKHDTLRAHVPRHGIRMFRLRNLSGGSPRTRRRKCEITAAGAPCAYCSHRKLTCSFAAFPQPDGNWLNQSPTTTPDAAGPGLARYQSITTELPSQLLCIELVELYFRYIHDTFHSLFHPPSVMEDVISGTIPRVLLFAMIGLSARFSDDSFFAGIDPRVRGRPYAQEAEHLLNLREVSLTTLQAAVLLGAYVITEGEAAAEAVFYSVACRIALLVDLPNMAVASRLEREVNRRAWWTLCMIDVWSSRGVRVSRLLTPNGDIPYPMEETVFHQLRRDDNDFSSPTSPQESSASLLTQMIKLNAILFEISTINELAASNLQLDFNHLEAVDALTAKLEGWYNNLPIGLQDTPANLSRYATMGLGPMFVAVYLGYYHYGQLLYYPYLHEDSYDDAIHARFYADKCKGHSIGLCEILYRAYSTPGCEVYYTMVGHVLVIASTVQLHILLFSTDEVQIRTARSRLERNFEILTRLQTFWPTLDVCFTRFREFHKACQKYKETSFRMDKWMLQFLFEFAKPVGEKGPDDLAELRPWSMQDLEFTPPS</sequence>
<evidence type="ECO:0000256" key="4">
    <source>
        <dbReference type="ARBA" id="ARBA00009743"/>
    </source>
</evidence>
<dbReference type="Gene3D" id="3.20.20.70">
    <property type="entry name" value="Aldolase class I"/>
    <property type="match status" value="1"/>
</dbReference>
<dbReference type="Pfam" id="PF17801">
    <property type="entry name" value="Melibiase_C"/>
    <property type="match status" value="1"/>
</dbReference>
<dbReference type="PANTHER" id="PTHR11452:SF75">
    <property type="entry name" value="ALPHA-GALACTOSIDASE MEL1"/>
    <property type="match status" value="1"/>
</dbReference>
<dbReference type="InterPro" id="IPR041233">
    <property type="entry name" value="Melibiase_C"/>
</dbReference>
<dbReference type="InterPro" id="IPR007219">
    <property type="entry name" value="XnlR_reg_dom"/>
</dbReference>
<evidence type="ECO:0000256" key="2">
    <source>
        <dbReference type="ARBA" id="ARBA00003969"/>
    </source>
</evidence>